<gene>
    <name evidence="2" type="ORF">FB558_3085</name>
</gene>
<dbReference type="PANTHER" id="PTHR40763">
    <property type="entry name" value="MEMBRANE PROTEIN-RELATED"/>
    <property type="match status" value="1"/>
</dbReference>
<comment type="caution">
    <text evidence="2">The sequence shown here is derived from an EMBL/GenBank/DDBJ whole genome shotgun (WGS) entry which is preliminary data.</text>
</comment>
<proteinExistence type="predicted"/>
<dbReference type="AlphaFoldDB" id="A0A543E3V8"/>
<dbReference type="OrthoDB" id="4772576at2"/>
<protein>
    <submittedName>
        <fullName evidence="2">Uncharacterized protein DUF1707</fullName>
    </submittedName>
</protein>
<dbReference type="Proteomes" id="UP000315677">
    <property type="component" value="Unassembled WGS sequence"/>
</dbReference>
<dbReference type="RefSeq" id="WP_142053205.1">
    <property type="nucleotide sequence ID" value="NZ_VFPA01000001.1"/>
</dbReference>
<dbReference type="InterPro" id="IPR012551">
    <property type="entry name" value="DUF1707_SHOCT-like"/>
</dbReference>
<organism evidence="2 3">
    <name type="scientific">Pseudonocardia kunmingensis</name>
    <dbReference type="NCBI Taxonomy" id="630975"/>
    <lineage>
        <taxon>Bacteria</taxon>
        <taxon>Bacillati</taxon>
        <taxon>Actinomycetota</taxon>
        <taxon>Actinomycetes</taxon>
        <taxon>Pseudonocardiales</taxon>
        <taxon>Pseudonocardiaceae</taxon>
        <taxon>Pseudonocardia</taxon>
    </lineage>
</organism>
<evidence type="ECO:0000313" key="3">
    <source>
        <dbReference type="Proteomes" id="UP000315677"/>
    </source>
</evidence>
<feature type="domain" description="DUF1707" evidence="1">
    <location>
        <begin position="13"/>
        <end position="65"/>
    </location>
</feature>
<evidence type="ECO:0000259" key="1">
    <source>
        <dbReference type="Pfam" id="PF08044"/>
    </source>
</evidence>
<reference evidence="2 3" key="1">
    <citation type="submission" date="2019-06" db="EMBL/GenBank/DDBJ databases">
        <title>Sequencing the genomes of 1000 actinobacteria strains.</title>
        <authorList>
            <person name="Klenk H.-P."/>
        </authorList>
    </citation>
    <scope>NUCLEOTIDE SEQUENCE [LARGE SCALE GENOMIC DNA]</scope>
    <source>
        <strain evidence="2 3">DSM 45301</strain>
    </source>
</reference>
<accession>A0A543E3V8</accession>
<dbReference type="Pfam" id="PF08044">
    <property type="entry name" value="DUF1707"/>
    <property type="match status" value="1"/>
</dbReference>
<name>A0A543E3V8_9PSEU</name>
<sequence>MSESLSSPEPRGIRISDADREQAAQRLHQALAEGRITLSELEERLAVVYAARYEADLRPPLADLPGADPAVGAAAVPDVPSDAPPVVLRAGMSTIKRSGAWDVPARLRLQSAMGSVVLDFCDTPLPHPVVDIEVDLGAGSAKLLVPDDATANVDDVVASMGTVKSSVPSVRRPGAPHFVVHGRAGMGSVTVRRRYRLAGHYF</sequence>
<keyword evidence="3" id="KW-1185">Reference proteome</keyword>
<dbReference type="PANTHER" id="PTHR40763:SF5">
    <property type="entry name" value="MEMBRANE PROTEIN"/>
    <property type="match status" value="1"/>
</dbReference>
<dbReference type="EMBL" id="VFPA01000001">
    <property type="protein sequence ID" value="TQM16277.1"/>
    <property type="molecule type" value="Genomic_DNA"/>
</dbReference>
<evidence type="ECO:0000313" key="2">
    <source>
        <dbReference type="EMBL" id="TQM16277.1"/>
    </source>
</evidence>